<comment type="function">
    <text evidence="3">Acyl-CoA synthases catalyze the initial reaction in fatty acid metabolism, by forming a thioester with CoA. Has some preference toward medium-chain substrates. Plays a role in adipocyte differentiation.</text>
</comment>
<dbReference type="InterPro" id="IPR025110">
    <property type="entry name" value="AMP-bd_C"/>
</dbReference>
<feature type="domain" description="AMP-dependent synthetase/ligase" evidence="7">
    <location>
        <begin position="8"/>
        <end position="77"/>
    </location>
</feature>
<dbReference type="PANTHER" id="PTHR43201">
    <property type="entry name" value="ACYL-COA SYNTHETASE"/>
    <property type="match status" value="1"/>
</dbReference>
<comment type="similarity">
    <text evidence="1">Belongs to the ATP-dependent AMP-binding enzyme family.</text>
</comment>
<dbReference type="InterPro" id="IPR000873">
    <property type="entry name" value="AMP-dep_synth/lig_dom"/>
</dbReference>
<dbReference type="Pfam" id="PF00501">
    <property type="entry name" value="AMP-binding"/>
    <property type="match status" value="1"/>
</dbReference>
<dbReference type="PANTHER" id="PTHR43201:SF5">
    <property type="entry name" value="MEDIUM-CHAIN ACYL-COA LIGASE ACSF2, MITOCHONDRIAL"/>
    <property type="match status" value="1"/>
</dbReference>
<evidence type="ECO:0000256" key="2">
    <source>
        <dbReference type="ARBA" id="ARBA00022598"/>
    </source>
</evidence>
<dbReference type="STRING" id="105785.A0A2J7Q809"/>
<dbReference type="Gene3D" id="3.40.50.12780">
    <property type="entry name" value="N-terminal domain of ligase-like"/>
    <property type="match status" value="1"/>
</dbReference>
<dbReference type="GO" id="GO:0006631">
    <property type="term" value="P:fatty acid metabolic process"/>
    <property type="evidence" value="ECO:0007669"/>
    <property type="project" value="TreeGrafter"/>
</dbReference>
<reference evidence="9 10" key="1">
    <citation type="submission" date="2017-12" db="EMBL/GenBank/DDBJ databases">
        <title>Hemimetabolous genomes reveal molecular basis of termite eusociality.</title>
        <authorList>
            <person name="Harrison M.C."/>
            <person name="Jongepier E."/>
            <person name="Robertson H.M."/>
            <person name="Arning N."/>
            <person name="Bitard-Feildel T."/>
            <person name="Chao H."/>
            <person name="Childers C.P."/>
            <person name="Dinh H."/>
            <person name="Doddapaneni H."/>
            <person name="Dugan S."/>
            <person name="Gowin J."/>
            <person name="Greiner C."/>
            <person name="Han Y."/>
            <person name="Hu H."/>
            <person name="Hughes D.S.T."/>
            <person name="Huylmans A.-K."/>
            <person name="Kemena C."/>
            <person name="Kremer L.P.M."/>
            <person name="Lee S.L."/>
            <person name="Lopez-Ezquerra A."/>
            <person name="Mallet L."/>
            <person name="Monroy-Kuhn J.M."/>
            <person name="Moser A."/>
            <person name="Murali S.C."/>
            <person name="Muzny D.M."/>
            <person name="Otani S."/>
            <person name="Piulachs M.-D."/>
            <person name="Poelchau M."/>
            <person name="Qu J."/>
            <person name="Schaub F."/>
            <person name="Wada-Katsumata A."/>
            <person name="Worley K.C."/>
            <person name="Xie Q."/>
            <person name="Ylla G."/>
            <person name="Poulsen M."/>
            <person name="Gibbs R.A."/>
            <person name="Schal C."/>
            <person name="Richards S."/>
            <person name="Belles X."/>
            <person name="Korb J."/>
            <person name="Bornberg-Bauer E."/>
        </authorList>
    </citation>
    <scope>NUCLEOTIDE SEQUENCE [LARGE SCALE GENOMIC DNA]</scope>
    <source>
        <tissue evidence="9">Whole body</tissue>
    </source>
</reference>
<dbReference type="AlphaFoldDB" id="A0A2J7Q809"/>
<evidence type="ECO:0000256" key="3">
    <source>
        <dbReference type="ARBA" id="ARBA00037247"/>
    </source>
</evidence>
<gene>
    <name evidence="9" type="ORF">B7P43_G16646</name>
</gene>
<dbReference type="SUPFAM" id="SSF56801">
    <property type="entry name" value="Acetyl-CoA synthetase-like"/>
    <property type="match status" value="1"/>
</dbReference>
<sequence length="229" mass="26155">MMDTLNIRRVCPMYGMTEIGFFFVGRSGDSLDKIASTVGRICDHMEAKIVDQDGQMVPMGSKGELWVRGYSVMLGYWDDEEQTREFIRPDGWTKTGDQFILDEDGYGRCVGRNKDMIIKFADKVFPVELEEFFQNHPDVLEAVVFGVPDPKVGEEICVYLRLKSGIKLTDQDIINYCKDKIAAYRIPGYIRFIEEFPKTPMGKVIKASLRNALITEIQQVAVVKEQQTN</sequence>
<evidence type="ECO:0000259" key="7">
    <source>
        <dbReference type="Pfam" id="PF00501"/>
    </source>
</evidence>
<accession>A0A2J7Q809</accession>
<dbReference type="Proteomes" id="UP000235965">
    <property type="component" value="Unassembled WGS sequence"/>
</dbReference>
<dbReference type="Pfam" id="PF13193">
    <property type="entry name" value="AMP-binding_C"/>
    <property type="match status" value="1"/>
</dbReference>
<dbReference type="GO" id="GO:0031956">
    <property type="term" value="F:medium-chain fatty acid-CoA ligase activity"/>
    <property type="evidence" value="ECO:0007669"/>
    <property type="project" value="UniProtKB-EC"/>
</dbReference>
<evidence type="ECO:0000313" key="9">
    <source>
        <dbReference type="EMBL" id="PNF24718.1"/>
    </source>
</evidence>
<organism evidence="9 10">
    <name type="scientific">Cryptotermes secundus</name>
    <dbReference type="NCBI Taxonomy" id="105785"/>
    <lineage>
        <taxon>Eukaryota</taxon>
        <taxon>Metazoa</taxon>
        <taxon>Ecdysozoa</taxon>
        <taxon>Arthropoda</taxon>
        <taxon>Hexapoda</taxon>
        <taxon>Insecta</taxon>
        <taxon>Pterygota</taxon>
        <taxon>Neoptera</taxon>
        <taxon>Polyneoptera</taxon>
        <taxon>Dictyoptera</taxon>
        <taxon>Blattodea</taxon>
        <taxon>Blattoidea</taxon>
        <taxon>Termitoidae</taxon>
        <taxon>Kalotermitidae</taxon>
        <taxon>Cryptotermitinae</taxon>
        <taxon>Cryptotermes</taxon>
    </lineage>
</organism>
<feature type="domain" description="AMP-binding enzyme C-terminal" evidence="8">
    <location>
        <begin position="128"/>
        <end position="203"/>
    </location>
</feature>
<proteinExistence type="inferred from homology"/>
<dbReference type="OrthoDB" id="10253115at2759"/>
<evidence type="ECO:0000256" key="6">
    <source>
        <dbReference type="ARBA" id="ARBA00048277"/>
    </source>
</evidence>
<dbReference type="FunFam" id="3.30.300.30:FF:000008">
    <property type="entry name" value="2,3-dihydroxybenzoate-AMP ligase"/>
    <property type="match status" value="1"/>
</dbReference>
<evidence type="ECO:0000256" key="4">
    <source>
        <dbReference type="ARBA" id="ARBA00039638"/>
    </source>
</evidence>
<evidence type="ECO:0000313" key="10">
    <source>
        <dbReference type="Proteomes" id="UP000235965"/>
    </source>
</evidence>
<evidence type="ECO:0000256" key="5">
    <source>
        <dbReference type="ARBA" id="ARBA00047319"/>
    </source>
</evidence>
<keyword evidence="2" id="KW-0436">Ligase</keyword>
<protein>
    <recommendedName>
        <fullName evidence="4">Medium-chain acyl-CoA ligase ACSF2, mitochondrial</fullName>
    </recommendedName>
</protein>
<dbReference type="EMBL" id="NEVH01016978">
    <property type="protein sequence ID" value="PNF24720.1"/>
    <property type="molecule type" value="Genomic_DNA"/>
</dbReference>
<evidence type="ECO:0000256" key="1">
    <source>
        <dbReference type="ARBA" id="ARBA00006432"/>
    </source>
</evidence>
<evidence type="ECO:0000259" key="8">
    <source>
        <dbReference type="Pfam" id="PF13193"/>
    </source>
</evidence>
<comment type="caution">
    <text evidence="9">The sequence shown here is derived from an EMBL/GenBank/DDBJ whole genome shotgun (WGS) entry which is preliminary data.</text>
</comment>
<dbReference type="InterPro" id="IPR042099">
    <property type="entry name" value="ANL_N_sf"/>
</dbReference>
<keyword evidence="10" id="KW-1185">Reference proteome</keyword>
<dbReference type="InParanoid" id="A0A2J7Q809"/>
<dbReference type="InterPro" id="IPR045851">
    <property type="entry name" value="AMP-bd_C_sf"/>
</dbReference>
<dbReference type="Gene3D" id="3.30.300.30">
    <property type="match status" value="1"/>
</dbReference>
<name>A0A2J7Q809_9NEOP</name>
<dbReference type="EMBL" id="NEVH01016978">
    <property type="protein sequence ID" value="PNF24718.1"/>
    <property type="molecule type" value="Genomic_DNA"/>
</dbReference>
<comment type="catalytic activity">
    <reaction evidence="6">
        <text>a medium-chain fatty acid + ATP + CoA = a medium-chain fatty acyl-CoA + AMP + diphosphate</text>
        <dbReference type="Rhea" id="RHEA:48340"/>
        <dbReference type="ChEBI" id="CHEBI:30616"/>
        <dbReference type="ChEBI" id="CHEBI:33019"/>
        <dbReference type="ChEBI" id="CHEBI:57287"/>
        <dbReference type="ChEBI" id="CHEBI:59558"/>
        <dbReference type="ChEBI" id="CHEBI:90546"/>
        <dbReference type="ChEBI" id="CHEBI:456215"/>
        <dbReference type="EC" id="6.2.1.2"/>
    </reaction>
</comment>
<comment type="catalytic activity">
    <reaction evidence="5">
        <text>octanoate + ATP + CoA = octanoyl-CoA + AMP + diphosphate</text>
        <dbReference type="Rhea" id="RHEA:33631"/>
        <dbReference type="ChEBI" id="CHEBI:25646"/>
        <dbReference type="ChEBI" id="CHEBI:30616"/>
        <dbReference type="ChEBI" id="CHEBI:33019"/>
        <dbReference type="ChEBI" id="CHEBI:57287"/>
        <dbReference type="ChEBI" id="CHEBI:57386"/>
        <dbReference type="ChEBI" id="CHEBI:456215"/>
    </reaction>
</comment>